<dbReference type="Proteomes" id="UP001059617">
    <property type="component" value="Chromosome"/>
</dbReference>
<accession>A0ABY5VWK9</accession>
<organism evidence="3 4">
    <name type="scientific">Dactylosporangium fulvum</name>
    <dbReference type="NCBI Taxonomy" id="53359"/>
    <lineage>
        <taxon>Bacteria</taxon>
        <taxon>Bacillati</taxon>
        <taxon>Actinomycetota</taxon>
        <taxon>Actinomycetes</taxon>
        <taxon>Micromonosporales</taxon>
        <taxon>Micromonosporaceae</taxon>
        <taxon>Dactylosporangium</taxon>
    </lineage>
</organism>
<gene>
    <name evidence="3" type="ORF">Dfulv_41645</name>
</gene>
<dbReference type="RefSeq" id="WP_259859325.1">
    <property type="nucleotide sequence ID" value="NZ_CP073720.1"/>
</dbReference>
<dbReference type="InterPro" id="IPR042003">
    <property type="entry name" value="Sortase_E"/>
</dbReference>
<evidence type="ECO:0000256" key="2">
    <source>
        <dbReference type="SAM" id="Phobius"/>
    </source>
</evidence>
<dbReference type="CDD" id="cd05830">
    <property type="entry name" value="Sortase_E"/>
    <property type="match status" value="1"/>
</dbReference>
<evidence type="ECO:0000313" key="4">
    <source>
        <dbReference type="Proteomes" id="UP001059617"/>
    </source>
</evidence>
<dbReference type="Gene3D" id="2.40.260.10">
    <property type="entry name" value="Sortase"/>
    <property type="match status" value="1"/>
</dbReference>
<reference evidence="3" key="2">
    <citation type="submission" date="2022-09" db="EMBL/GenBank/DDBJ databases">
        <title>Biosynthetic gene clusters of Dactylosporangioum fulvum.</title>
        <authorList>
            <person name="Caradec T."/>
        </authorList>
    </citation>
    <scope>NUCLEOTIDE SEQUENCE</scope>
    <source>
        <strain evidence="3">NRRL B-16292</strain>
    </source>
</reference>
<sequence length="238" mass="25149">MGARRAQRTTRLLLVAAVVLVASGVALTGTTAWNWWSRVREVRSAQERLTGVLDKQWAAGGPVPSARPRQAAAMPFAGGARPAATPPAPAAPTVPIARLHLPTLGLALVVVDGVDDADLLLGPGYIPGTAPIGTAGNTGIAGHRYPGVFWDLDRLRIGAPVLLETGDIWFVYRVMDAGVVGPEQHEVLGPPPPGANPLLTLVTCEPKLSTDRRLIRQATLVRRDPHDGPRPAELSTPR</sequence>
<dbReference type="SUPFAM" id="SSF63817">
    <property type="entry name" value="Sortase"/>
    <property type="match status" value="1"/>
</dbReference>
<keyword evidence="2" id="KW-1133">Transmembrane helix</keyword>
<feature type="transmembrane region" description="Helical" evidence="2">
    <location>
        <begin position="12"/>
        <end position="36"/>
    </location>
</feature>
<protein>
    <submittedName>
        <fullName evidence="3">Class E sortase</fullName>
    </submittedName>
</protein>
<evidence type="ECO:0000256" key="1">
    <source>
        <dbReference type="ARBA" id="ARBA00022801"/>
    </source>
</evidence>
<dbReference type="EMBL" id="CP073720">
    <property type="protein sequence ID" value="UWP81560.1"/>
    <property type="molecule type" value="Genomic_DNA"/>
</dbReference>
<keyword evidence="2" id="KW-0812">Transmembrane</keyword>
<proteinExistence type="predicted"/>
<dbReference type="NCBIfam" id="TIGR01076">
    <property type="entry name" value="sortase_fam"/>
    <property type="match status" value="1"/>
</dbReference>
<keyword evidence="2" id="KW-0472">Membrane</keyword>
<evidence type="ECO:0000313" key="3">
    <source>
        <dbReference type="EMBL" id="UWP81560.1"/>
    </source>
</evidence>
<keyword evidence="1" id="KW-0378">Hydrolase</keyword>
<dbReference type="InterPro" id="IPR005754">
    <property type="entry name" value="Sortase"/>
</dbReference>
<dbReference type="InterPro" id="IPR023365">
    <property type="entry name" value="Sortase_dom-sf"/>
</dbReference>
<keyword evidence="4" id="KW-1185">Reference proteome</keyword>
<reference evidence="3" key="1">
    <citation type="submission" date="2021-04" db="EMBL/GenBank/DDBJ databases">
        <authorList>
            <person name="Hartkoorn R.C."/>
            <person name="Beaudoing E."/>
            <person name="Hot D."/>
        </authorList>
    </citation>
    <scope>NUCLEOTIDE SEQUENCE</scope>
    <source>
        <strain evidence="3">NRRL B-16292</strain>
    </source>
</reference>
<name>A0ABY5VWK9_9ACTN</name>
<dbReference type="Pfam" id="PF04203">
    <property type="entry name" value="Sortase"/>
    <property type="match status" value="1"/>
</dbReference>